<dbReference type="EMBL" id="KN824292">
    <property type="protein sequence ID" value="KIM28648.1"/>
    <property type="molecule type" value="Genomic_DNA"/>
</dbReference>
<proteinExistence type="predicted"/>
<feature type="transmembrane region" description="Helical" evidence="1">
    <location>
        <begin position="171"/>
        <end position="193"/>
    </location>
</feature>
<organism evidence="2 3">
    <name type="scientific">Serendipita vermifera MAFF 305830</name>
    <dbReference type="NCBI Taxonomy" id="933852"/>
    <lineage>
        <taxon>Eukaryota</taxon>
        <taxon>Fungi</taxon>
        <taxon>Dikarya</taxon>
        <taxon>Basidiomycota</taxon>
        <taxon>Agaricomycotina</taxon>
        <taxon>Agaricomycetes</taxon>
        <taxon>Sebacinales</taxon>
        <taxon>Serendipitaceae</taxon>
        <taxon>Serendipita</taxon>
    </lineage>
</organism>
<dbReference type="Proteomes" id="UP000054097">
    <property type="component" value="Unassembled WGS sequence"/>
</dbReference>
<reference evidence="2 3" key="1">
    <citation type="submission" date="2014-04" db="EMBL/GenBank/DDBJ databases">
        <authorList>
            <consortium name="DOE Joint Genome Institute"/>
            <person name="Kuo A."/>
            <person name="Zuccaro A."/>
            <person name="Kohler A."/>
            <person name="Nagy L.G."/>
            <person name="Floudas D."/>
            <person name="Copeland A."/>
            <person name="Barry K.W."/>
            <person name="Cichocki N."/>
            <person name="Veneault-Fourrey C."/>
            <person name="LaButti K."/>
            <person name="Lindquist E.A."/>
            <person name="Lipzen A."/>
            <person name="Lundell T."/>
            <person name="Morin E."/>
            <person name="Murat C."/>
            <person name="Sun H."/>
            <person name="Tunlid A."/>
            <person name="Henrissat B."/>
            <person name="Grigoriev I.V."/>
            <person name="Hibbett D.S."/>
            <person name="Martin F."/>
            <person name="Nordberg H.P."/>
            <person name="Cantor M.N."/>
            <person name="Hua S.X."/>
        </authorList>
    </citation>
    <scope>NUCLEOTIDE SEQUENCE [LARGE SCALE GENOMIC DNA]</scope>
    <source>
        <strain evidence="2 3">MAFF 305830</strain>
    </source>
</reference>
<gene>
    <name evidence="2" type="ORF">M408DRAFT_329400</name>
</gene>
<dbReference type="AlphaFoldDB" id="A0A0C2WR64"/>
<keyword evidence="3" id="KW-1185">Reference proteome</keyword>
<evidence type="ECO:0000313" key="3">
    <source>
        <dbReference type="Proteomes" id="UP000054097"/>
    </source>
</evidence>
<feature type="non-terminal residue" evidence="2">
    <location>
        <position position="206"/>
    </location>
</feature>
<keyword evidence="1" id="KW-0472">Membrane</keyword>
<evidence type="ECO:0000313" key="2">
    <source>
        <dbReference type="EMBL" id="KIM28648.1"/>
    </source>
</evidence>
<evidence type="ECO:0000256" key="1">
    <source>
        <dbReference type="SAM" id="Phobius"/>
    </source>
</evidence>
<keyword evidence="1" id="KW-0812">Transmembrane</keyword>
<dbReference type="HOGENOM" id="CLU_115684_0_0_1"/>
<feature type="transmembrane region" description="Helical" evidence="1">
    <location>
        <begin position="128"/>
        <end position="151"/>
    </location>
</feature>
<reference evidence="3" key="2">
    <citation type="submission" date="2015-01" db="EMBL/GenBank/DDBJ databases">
        <title>Evolutionary Origins and Diversification of the Mycorrhizal Mutualists.</title>
        <authorList>
            <consortium name="DOE Joint Genome Institute"/>
            <consortium name="Mycorrhizal Genomics Consortium"/>
            <person name="Kohler A."/>
            <person name="Kuo A."/>
            <person name="Nagy L.G."/>
            <person name="Floudas D."/>
            <person name="Copeland A."/>
            <person name="Barry K.W."/>
            <person name="Cichocki N."/>
            <person name="Veneault-Fourrey C."/>
            <person name="LaButti K."/>
            <person name="Lindquist E.A."/>
            <person name="Lipzen A."/>
            <person name="Lundell T."/>
            <person name="Morin E."/>
            <person name="Murat C."/>
            <person name="Riley R."/>
            <person name="Ohm R."/>
            <person name="Sun H."/>
            <person name="Tunlid A."/>
            <person name="Henrissat B."/>
            <person name="Grigoriev I.V."/>
            <person name="Hibbett D.S."/>
            <person name="Martin F."/>
        </authorList>
    </citation>
    <scope>NUCLEOTIDE SEQUENCE [LARGE SCALE GENOMIC DNA]</scope>
    <source>
        <strain evidence="3">MAFF 305830</strain>
    </source>
</reference>
<sequence>MSSSPSAVETGLMVNPPKRVARRKHRCLINSAFIAIGTLLVTTILGLLSVLTGHVILRATIPDSYNFPLYTSVQVGATGAIVTSPAIAWIFFLVEALLPGGKYGMLALRKPRREPLGMVMRKVGLKKVLELFQAAALGAAAGGVGSTILRLHGHEVMDPVHAARAGTLGGAVIWPAALLVGLAIMNLLSALPYDFPYWGERRSEIM</sequence>
<feature type="transmembrane region" description="Helical" evidence="1">
    <location>
        <begin position="28"/>
        <end position="57"/>
    </location>
</feature>
<protein>
    <submittedName>
        <fullName evidence="2">Uncharacterized protein</fullName>
    </submittedName>
</protein>
<feature type="transmembrane region" description="Helical" evidence="1">
    <location>
        <begin position="77"/>
        <end position="98"/>
    </location>
</feature>
<accession>A0A0C2WR64</accession>
<name>A0A0C2WR64_SERVB</name>
<keyword evidence="1" id="KW-1133">Transmembrane helix</keyword>